<gene>
    <name evidence="11" type="ORF">FLP10_07300</name>
</gene>
<evidence type="ECO:0000256" key="3">
    <source>
        <dbReference type="ARBA" id="ARBA00023001"/>
    </source>
</evidence>
<evidence type="ECO:0000256" key="8">
    <source>
        <dbReference type="PROSITE-ProRule" id="PRU10056"/>
    </source>
</evidence>
<dbReference type="Gene3D" id="2.60.40.290">
    <property type="match status" value="1"/>
</dbReference>
<protein>
    <recommendedName>
        <fullName evidence="9">Glucanase</fullName>
        <ecNumber evidence="9">3.2.1.-</ecNumber>
    </recommendedName>
</protein>
<comment type="similarity">
    <text evidence="9">Belongs to the glycosyl hydrolase family 6.</text>
</comment>
<dbReference type="PANTHER" id="PTHR34876:SF4">
    <property type="entry name" value="1,4-BETA-D-GLUCAN CELLOBIOHYDROLASE C-RELATED"/>
    <property type="match status" value="1"/>
</dbReference>
<dbReference type="GO" id="GO:0004553">
    <property type="term" value="F:hydrolase activity, hydrolyzing O-glycosyl compounds"/>
    <property type="evidence" value="ECO:0007669"/>
    <property type="project" value="InterPro"/>
</dbReference>
<dbReference type="Pfam" id="PF00553">
    <property type="entry name" value="CBM_2"/>
    <property type="match status" value="1"/>
</dbReference>
<feature type="active site" evidence="8">
    <location>
        <position position="116"/>
    </location>
</feature>
<proteinExistence type="inferred from homology"/>
<keyword evidence="3 9" id="KW-0136">Cellulose degradation</keyword>
<dbReference type="KEGG" id="ail:FLP10_07300"/>
<dbReference type="PROSITE" id="PS00655">
    <property type="entry name" value="GLYCOSYL_HYDROL_F6_1"/>
    <property type="match status" value="1"/>
</dbReference>
<feature type="domain" description="CBM2" evidence="10">
    <location>
        <begin position="411"/>
        <end position="520"/>
    </location>
</feature>
<dbReference type="SMART" id="SM00637">
    <property type="entry name" value="CBD_II"/>
    <property type="match status" value="1"/>
</dbReference>
<evidence type="ECO:0000256" key="7">
    <source>
        <dbReference type="ARBA" id="ARBA00023326"/>
    </source>
</evidence>
<accession>A0A5C1YDW5</accession>
<feature type="signal peptide" evidence="9">
    <location>
        <begin position="1"/>
        <end position="32"/>
    </location>
</feature>
<dbReference type="Gene3D" id="3.20.20.40">
    <property type="entry name" value="1, 4-beta cellobiohydrolase"/>
    <property type="match status" value="1"/>
</dbReference>
<dbReference type="InterPro" id="IPR016288">
    <property type="entry name" value="Beta_cellobiohydrolase"/>
</dbReference>
<dbReference type="RefSeq" id="WP_149160265.1">
    <property type="nucleotide sequence ID" value="NZ_CP043505.1"/>
</dbReference>
<evidence type="ECO:0000256" key="1">
    <source>
        <dbReference type="ARBA" id="ARBA00022729"/>
    </source>
</evidence>
<feature type="chain" id="PRO_5039748866" description="Glucanase" evidence="9">
    <location>
        <begin position="33"/>
        <end position="520"/>
    </location>
</feature>
<evidence type="ECO:0000256" key="4">
    <source>
        <dbReference type="ARBA" id="ARBA00023157"/>
    </source>
</evidence>
<dbReference type="GO" id="GO:0030245">
    <property type="term" value="P:cellulose catabolic process"/>
    <property type="evidence" value="ECO:0007669"/>
    <property type="project" value="UniProtKB-KW"/>
</dbReference>
<dbReference type="SUPFAM" id="SSF51989">
    <property type="entry name" value="Glycosyl hydrolases family 6, cellulases"/>
    <property type="match status" value="1"/>
</dbReference>
<reference evidence="11 12" key="1">
    <citation type="submission" date="2019-09" db="EMBL/GenBank/DDBJ databases">
        <title>Genome sequencing of strain KACC 19306.</title>
        <authorList>
            <person name="Heo J."/>
            <person name="Kim S.-J."/>
            <person name="Kim J.-S."/>
            <person name="Hong S.-B."/>
            <person name="Kwon S.-W."/>
        </authorList>
    </citation>
    <scope>NUCLEOTIDE SEQUENCE [LARGE SCALE GENOMIC DNA]</scope>
    <source>
        <strain evidence="11 12">KACC 19306</strain>
    </source>
</reference>
<dbReference type="Proteomes" id="UP000324678">
    <property type="component" value="Chromosome"/>
</dbReference>
<organism evidence="11 12">
    <name type="scientific">Agromyces intestinalis</name>
    <dbReference type="NCBI Taxonomy" id="2592652"/>
    <lineage>
        <taxon>Bacteria</taxon>
        <taxon>Bacillati</taxon>
        <taxon>Actinomycetota</taxon>
        <taxon>Actinomycetes</taxon>
        <taxon>Micrococcales</taxon>
        <taxon>Microbacteriaceae</taxon>
        <taxon>Agromyces</taxon>
    </lineage>
</organism>
<dbReference type="OrthoDB" id="309899at2"/>
<keyword evidence="12" id="KW-1185">Reference proteome</keyword>
<dbReference type="AlphaFoldDB" id="A0A5C1YDW5"/>
<evidence type="ECO:0000256" key="5">
    <source>
        <dbReference type="ARBA" id="ARBA00023277"/>
    </source>
</evidence>
<dbReference type="EMBL" id="CP043505">
    <property type="protein sequence ID" value="QEO14244.1"/>
    <property type="molecule type" value="Genomic_DNA"/>
</dbReference>
<evidence type="ECO:0000256" key="9">
    <source>
        <dbReference type="RuleBase" id="RU361186"/>
    </source>
</evidence>
<keyword evidence="1 9" id="KW-0732">Signal</keyword>
<dbReference type="PANTHER" id="PTHR34876">
    <property type="match status" value="1"/>
</dbReference>
<dbReference type="GO" id="GO:0030247">
    <property type="term" value="F:polysaccharide binding"/>
    <property type="evidence" value="ECO:0007669"/>
    <property type="project" value="UniProtKB-UniRule"/>
</dbReference>
<dbReference type="PROSITE" id="PS51173">
    <property type="entry name" value="CBM2"/>
    <property type="match status" value="1"/>
</dbReference>
<dbReference type="Pfam" id="PF01341">
    <property type="entry name" value="Glyco_hydro_6"/>
    <property type="match status" value="1"/>
</dbReference>
<keyword evidence="2 9" id="KW-0378">Hydrolase</keyword>
<name>A0A5C1YDW5_9MICO</name>
<keyword evidence="7 9" id="KW-0624">Polysaccharide degradation</keyword>
<sequence length="520" mass="54921">MTPRPLPRAVALAAATVAICAIGGITAAPANAAADDGALQGAELYRNPYSTTLEAAQSLSGRARADAQLLGSIPSADWITKGTPAEAQTAVDEIVDAAAALGQVPTIVVYNLPFRDCAQYSAGGAADTAEYLAWVDGVAAGIGDRDAIVILEPDGLGIIPWNTDGNGNAEWCQPAELDPATAADDRYVQVNGAVDRLTALAGTHVYLDGTHTGWLGVGDISARLIRAGVERTDGFFLNASNYEETRKLEKYGTWISECIHLSQNSWWEPAWCGSQYYPANPADFDTWTATDATYDQAYADTGLTRDPAAQAHFVIDTSRNGQGPWTAPAGVYPDPEVWCNPPDRGIGERPTTDTGTALIDAFLWIKVPGESDGKCFRGTGGPLDPVRGIEDPAAGVWFPQQARELVALANPPIAAQACTIEYLVHGTWPGGFNTQIWVENTGTTPINGWALEWTFRGDLGIGNGWSADWSQQGQVVTASSLSWNAALAPGARTTIGFIGKGADPATVPWLFELNGAPCTS</sequence>
<dbReference type="SUPFAM" id="SSF49384">
    <property type="entry name" value="Carbohydrate-binding domain"/>
    <property type="match status" value="1"/>
</dbReference>
<evidence type="ECO:0000256" key="6">
    <source>
        <dbReference type="ARBA" id="ARBA00023295"/>
    </source>
</evidence>
<dbReference type="PRINTS" id="PR00733">
    <property type="entry name" value="GLHYDRLASE6"/>
</dbReference>
<dbReference type="InterPro" id="IPR001524">
    <property type="entry name" value="Glyco_hydro_6_CS"/>
</dbReference>
<evidence type="ECO:0000259" key="10">
    <source>
        <dbReference type="PROSITE" id="PS51173"/>
    </source>
</evidence>
<dbReference type="InterPro" id="IPR001919">
    <property type="entry name" value="CBD2"/>
</dbReference>
<dbReference type="InterPro" id="IPR036434">
    <property type="entry name" value="Beta_cellobiohydrolase_sf"/>
</dbReference>
<dbReference type="InterPro" id="IPR008965">
    <property type="entry name" value="CBM2/CBM3_carb-bd_dom_sf"/>
</dbReference>
<keyword evidence="5 9" id="KW-0119">Carbohydrate metabolism</keyword>
<evidence type="ECO:0000256" key="2">
    <source>
        <dbReference type="ARBA" id="ARBA00022801"/>
    </source>
</evidence>
<keyword evidence="6 9" id="KW-0326">Glycosidase</keyword>
<dbReference type="InterPro" id="IPR012291">
    <property type="entry name" value="CBM2_carb-bd_dom_sf"/>
</dbReference>
<evidence type="ECO:0000313" key="11">
    <source>
        <dbReference type="EMBL" id="QEO14244.1"/>
    </source>
</evidence>
<keyword evidence="4" id="KW-1015">Disulfide bond</keyword>
<dbReference type="EC" id="3.2.1.-" evidence="9"/>
<evidence type="ECO:0000313" key="12">
    <source>
        <dbReference type="Proteomes" id="UP000324678"/>
    </source>
</evidence>